<proteinExistence type="predicted"/>
<dbReference type="GeneID" id="111601448"/>
<organism evidence="2 3">
    <name type="scientific">Drosophila hydei</name>
    <name type="common">Fruit fly</name>
    <dbReference type="NCBI Taxonomy" id="7224"/>
    <lineage>
        <taxon>Eukaryota</taxon>
        <taxon>Metazoa</taxon>
        <taxon>Ecdysozoa</taxon>
        <taxon>Arthropoda</taxon>
        <taxon>Hexapoda</taxon>
        <taxon>Insecta</taxon>
        <taxon>Pterygota</taxon>
        <taxon>Neoptera</taxon>
        <taxon>Endopterygota</taxon>
        <taxon>Diptera</taxon>
        <taxon>Brachycera</taxon>
        <taxon>Muscomorpha</taxon>
        <taxon>Ephydroidea</taxon>
        <taxon>Drosophilidae</taxon>
        <taxon>Drosophila</taxon>
    </lineage>
</organism>
<protein>
    <submittedName>
        <fullName evidence="3">Another transcription unit protein</fullName>
    </submittedName>
</protein>
<name>A0A6J1M633_DROHY</name>
<dbReference type="RefSeq" id="XP_023173792.2">
    <property type="nucleotide sequence ID" value="XM_023318024.2"/>
</dbReference>
<dbReference type="GO" id="GO:0032968">
    <property type="term" value="P:positive regulation of transcription elongation by RNA polymerase II"/>
    <property type="evidence" value="ECO:0007669"/>
    <property type="project" value="TreeGrafter"/>
</dbReference>
<evidence type="ECO:0000313" key="2">
    <source>
        <dbReference type="Proteomes" id="UP000504633"/>
    </source>
</evidence>
<feature type="compositionally biased region" description="Acidic residues" evidence="1">
    <location>
        <begin position="390"/>
        <end position="399"/>
    </location>
</feature>
<evidence type="ECO:0000313" key="3">
    <source>
        <dbReference type="RefSeq" id="XP_023173792.2"/>
    </source>
</evidence>
<feature type="compositionally biased region" description="Basic and acidic residues" evidence="1">
    <location>
        <begin position="379"/>
        <end position="389"/>
    </location>
</feature>
<dbReference type="OrthoDB" id="20844at2759"/>
<reference evidence="3" key="1">
    <citation type="submission" date="2025-08" db="UniProtKB">
        <authorList>
            <consortium name="RefSeq"/>
        </authorList>
    </citation>
    <scope>IDENTIFICATION</scope>
    <source>
        <strain evidence="3">15085-1641.00</strain>
        <tissue evidence="3">Whole body</tissue>
    </source>
</reference>
<feature type="compositionally biased region" description="Basic residues" evidence="1">
    <location>
        <begin position="314"/>
        <end position="323"/>
    </location>
</feature>
<feature type="compositionally biased region" description="Basic and acidic residues" evidence="1">
    <location>
        <begin position="289"/>
        <end position="313"/>
    </location>
</feature>
<dbReference type="GO" id="GO:1990269">
    <property type="term" value="F:RNA polymerase II C-terminal domain phosphoserine binding"/>
    <property type="evidence" value="ECO:0007669"/>
    <property type="project" value="TreeGrafter"/>
</dbReference>
<gene>
    <name evidence="3" type="primary">LOC111601448</name>
</gene>
<dbReference type="Proteomes" id="UP000504633">
    <property type="component" value="Unplaced"/>
</dbReference>
<dbReference type="InterPro" id="IPR007149">
    <property type="entry name" value="Leo1"/>
</dbReference>
<dbReference type="PANTHER" id="PTHR23146:SF0">
    <property type="entry name" value="RNA POLYMERASE-ASSOCIATED PROTEIN LEO1"/>
    <property type="match status" value="1"/>
</dbReference>
<dbReference type="AlphaFoldDB" id="A0A6J1M633"/>
<feature type="compositionally biased region" description="Low complexity" evidence="1">
    <location>
        <begin position="61"/>
        <end position="72"/>
    </location>
</feature>
<dbReference type="OMA" id="YVRQNSH"/>
<accession>A0A6J1M633</accession>
<dbReference type="Pfam" id="PF04004">
    <property type="entry name" value="Leo1"/>
    <property type="match status" value="1"/>
</dbReference>
<feature type="region of interest" description="Disordered" evidence="1">
    <location>
        <begin position="289"/>
        <end position="338"/>
    </location>
</feature>
<dbReference type="PANTHER" id="PTHR23146">
    <property type="entry name" value="LEO1 PROTEIN"/>
    <property type="match status" value="1"/>
</dbReference>
<dbReference type="GO" id="GO:0006368">
    <property type="term" value="P:transcription elongation by RNA polymerase II"/>
    <property type="evidence" value="ECO:0007669"/>
    <property type="project" value="InterPro"/>
</dbReference>
<feature type="compositionally biased region" description="Low complexity" evidence="1">
    <location>
        <begin position="16"/>
        <end position="49"/>
    </location>
</feature>
<feature type="region of interest" description="Disordered" evidence="1">
    <location>
        <begin position="1"/>
        <end position="81"/>
    </location>
</feature>
<dbReference type="GO" id="GO:0016593">
    <property type="term" value="C:Cdc73/Paf1 complex"/>
    <property type="evidence" value="ECO:0007669"/>
    <property type="project" value="InterPro"/>
</dbReference>
<feature type="compositionally biased region" description="Basic and acidic residues" evidence="1">
    <location>
        <begin position="409"/>
        <end position="420"/>
    </location>
</feature>
<evidence type="ECO:0000256" key="1">
    <source>
        <dbReference type="SAM" id="MobiDB-lite"/>
    </source>
</evidence>
<keyword evidence="2" id="KW-1185">Reference proteome</keyword>
<sequence>MGENMKKSPIQDLNEDASSSSSEDNGSRSSGSSSNGGSSSENSSSSASGVERPSTSVKVENASANGSGAGSSFAQPADTEENDLDVKLDELVDQVERFCKTKYKNRLCAEFKTELPPIDVHFLGGLERFLRMPHFMPVEPEAYEAHTFQNALRPEDLNDKESRDAFITKLKTTVRWRECQDKSTGELYKESNARIVRWSDGSETFHVGAEAFDVVKHPMPMGQNQLYVRQGSYYYRQGPIKDKMTLRPKLESNFGQSHVQGLRKRAFYKPLNSCVKVLMDLSTNPVLDRERKVKEEQAQERKEKSDKRREQKNQRKPRVKPMRHCTADDIDAELPIHQSELETDRYPLTDDQDWSQHQNANTATVFPEVKRTPGIRTNRNTEMKPMKYEEESDDYEGENDNFSPYSKADAVEQPKHKPDLNAKSNSKQTKLKHRRKQAILSDSE</sequence>
<dbReference type="KEGG" id="dhe:111601448"/>
<feature type="region of interest" description="Disordered" evidence="1">
    <location>
        <begin position="359"/>
        <end position="444"/>
    </location>
</feature>